<gene>
    <name evidence="4" type="ORF">R5R35_009138</name>
</gene>
<sequence>MMDLFSKISRSCSPENDEKYPSYETIQGMLKHVNISQFQKLSSNKSSIISDYEKSQNPSHIEMNKKLNGDENLKLQYHSIQQEKFNDRQKSIAEHKALFEEMSFKENLQNSVEKLQSKMDKQLVLRDHNYTDRSSKNEITNNAHKYQDDAKEVKEELQHILTLKFLTYEDAKKLVEFLFHHKIPLKIKVFIILRLEDECASNRDIVRKAFDKSMIQLFESLLEKYCCTVSVFGRKNVQIEDKARPPRELCLLNPLTKLFASIACYPHSRFLQVHLVSLLINAVTFIASNIDNIQRKIILLCQGKTLLCDTFEMDSNAASQLLSNLISLRLDDWVHGAHEVILYGNVGKEANKNMNEEIIKVQPNMDCTKLDSIQNNFPENSIGNAKKYITVIRTKSPRYILMYLGEDWEEHLKEISDHIQKITETKPESYFRNGNVVGFHHDDVEFENTFLKAVPFLRGLIVSQQKGNVLLWAMDIGTWVYARREKLICLKHTPLNSLEPLVSIGQLKGSVCDVDEDFLVHALSILRHAAMKNNDIGKKVFMPDAGENLLLLAEHHNSAIRRYIFDILLILTKYKEGCVFLHKKGFDVFLTGKLEFWAHITRSGLRQFPRIKTEIFIMVKIFSAIFSVYPDNKWCGLTQAKRALKILMIGQDQHTEVFENVLHQIEETEEHDERDTKSNLDENTAITNGDNYQKRTAVLPQRHGSQCCESDSSPENEINFREKAKEESAFVYQSVINVKSDLYTHICEGTDSTDIRPLEMAEVICGLLNNNVEGSIFIGLSPDSVVVGIIMKDSDLKILVKDIEIIMTKFIRPALSKSNYDIKFLPVLENRNGLLQIKSNVYVIQLKLYPHKRVVYSLHDGTKYYTRKGVKTVEHSTEKRRKEYPSKEIDEKTEETCKTNLSVTTANDSLEAQKLSDEDTQHSEGGNLRSIDSSQNDSFIEDRDNFSVSPQSSEIQTSSNLISPVFHFIKKLIPNTANE</sequence>
<feature type="region of interest" description="Disordered" evidence="2">
    <location>
        <begin position="871"/>
        <end position="935"/>
    </location>
</feature>
<dbReference type="Pfam" id="PF04326">
    <property type="entry name" value="SLFN_AlbA_2"/>
    <property type="match status" value="1"/>
</dbReference>
<feature type="region of interest" description="Disordered" evidence="2">
    <location>
        <begin position="667"/>
        <end position="693"/>
    </location>
</feature>
<keyword evidence="5" id="KW-1185">Reference proteome</keyword>
<dbReference type="Proteomes" id="UP001378592">
    <property type="component" value="Unassembled WGS sequence"/>
</dbReference>
<dbReference type="AlphaFoldDB" id="A0AAN9ZDU9"/>
<feature type="compositionally biased region" description="Basic and acidic residues" evidence="2">
    <location>
        <begin position="671"/>
        <end position="680"/>
    </location>
</feature>
<proteinExistence type="predicted"/>
<reference evidence="4 5" key="1">
    <citation type="submission" date="2024-03" db="EMBL/GenBank/DDBJ databases">
        <title>The genome assembly and annotation of the cricket Gryllus longicercus Weissman &amp; Gray.</title>
        <authorList>
            <person name="Szrajer S."/>
            <person name="Gray D."/>
            <person name="Ylla G."/>
        </authorList>
    </citation>
    <scope>NUCLEOTIDE SEQUENCE [LARGE SCALE GENOMIC DNA]</scope>
    <source>
        <strain evidence="4">DAG 2021-001</strain>
        <tissue evidence="4">Whole body minus gut</tissue>
    </source>
</reference>
<evidence type="ECO:0000313" key="4">
    <source>
        <dbReference type="EMBL" id="KAK7870645.1"/>
    </source>
</evidence>
<comment type="caution">
    <text evidence="4">The sequence shown here is derived from an EMBL/GenBank/DDBJ whole genome shotgun (WGS) entry which is preliminary data.</text>
</comment>
<organism evidence="4 5">
    <name type="scientific">Gryllus longicercus</name>
    <dbReference type="NCBI Taxonomy" id="2509291"/>
    <lineage>
        <taxon>Eukaryota</taxon>
        <taxon>Metazoa</taxon>
        <taxon>Ecdysozoa</taxon>
        <taxon>Arthropoda</taxon>
        <taxon>Hexapoda</taxon>
        <taxon>Insecta</taxon>
        <taxon>Pterygota</taxon>
        <taxon>Neoptera</taxon>
        <taxon>Polyneoptera</taxon>
        <taxon>Orthoptera</taxon>
        <taxon>Ensifera</taxon>
        <taxon>Gryllidea</taxon>
        <taxon>Grylloidea</taxon>
        <taxon>Gryllidae</taxon>
        <taxon>Gryllinae</taxon>
        <taxon>Gryllus</taxon>
    </lineage>
</organism>
<feature type="coiled-coil region" evidence="1">
    <location>
        <begin position="105"/>
        <end position="156"/>
    </location>
</feature>
<feature type="compositionally biased region" description="Polar residues" evidence="2">
    <location>
        <begin position="681"/>
        <end position="691"/>
    </location>
</feature>
<keyword evidence="1" id="KW-0175">Coiled coil</keyword>
<evidence type="ECO:0000259" key="3">
    <source>
        <dbReference type="Pfam" id="PF04326"/>
    </source>
</evidence>
<evidence type="ECO:0000256" key="2">
    <source>
        <dbReference type="SAM" id="MobiDB-lite"/>
    </source>
</evidence>
<dbReference type="EMBL" id="JAZDUA010000055">
    <property type="protein sequence ID" value="KAK7870645.1"/>
    <property type="molecule type" value="Genomic_DNA"/>
</dbReference>
<evidence type="ECO:0000313" key="5">
    <source>
        <dbReference type="Proteomes" id="UP001378592"/>
    </source>
</evidence>
<feature type="compositionally biased region" description="Basic and acidic residues" evidence="2">
    <location>
        <begin position="871"/>
        <end position="897"/>
    </location>
</feature>
<name>A0AAN9ZDU9_9ORTH</name>
<accession>A0AAN9ZDU9</accession>
<dbReference type="InterPro" id="IPR007421">
    <property type="entry name" value="Schlafen_AlbA_2_dom"/>
</dbReference>
<evidence type="ECO:0000256" key="1">
    <source>
        <dbReference type="SAM" id="Coils"/>
    </source>
</evidence>
<protein>
    <recommendedName>
        <fullName evidence="3">Schlafen AlbA-2 domain-containing protein</fullName>
    </recommendedName>
</protein>
<feature type="compositionally biased region" description="Polar residues" evidence="2">
    <location>
        <begin position="898"/>
        <end position="910"/>
    </location>
</feature>
<feature type="domain" description="Schlafen AlbA-2" evidence="3">
    <location>
        <begin position="760"/>
        <end position="872"/>
    </location>
</feature>